<evidence type="ECO:0000313" key="4">
    <source>
        <dbReference type="EMBL" id="KAJ8314802.1"/>
    </source>
</evidence>
<evidence type="ECO:0000256" key="2">
    <source>
        <dbReference type="ARBA" id="ARBA00023008"/>
    </source>
</evidence>
<accession>A0ABQ9FG09</accession>
<dbReference type="SUPFAM" id="SSF48056">
    <property type="entry name" value="Di-copper centre-containing domain"/>
    <property type="match status" value="1"/>
</dbReference>
<feature type="domain" description="Tyrosinase copper-binding" evidence="3">
    <location>
        <begin position="125"/>
        <end position="136"/>
    </location>
</feature>
<name>A0ABQ9FG09_TEGGR</name>
<comment type="caution">
    <text evidence="4">The sequence shown here is derived from an EMBL/GenBank/DDBJ whole genome shotgun (WGS) entry which is preliminary data.</text>
</comment>
<keyword evidence="5" id="KW-1185">Reference proteome</keyword>
<organism evidence="4 5">
    <name type="scientific">Tegillarca granosa</name>
    <name type="common">Malaysian cockle</name>
    <name type="synonym">Anadara granosa</name>
    <dbReference type="NCBI Taxonomy" id="220873"/>
    <lineage>
        <taxon>Eukaryota</taxon>
        <taxon>Metazoa</taxon>
        <taxon>Spiralia</taxon>
        <taxon>Lophotrochozoa</taxon>
        <taxon>Mollusca</taxon>
        <taxon>Bivalvia</taxon>
        <taxon>Autobranchia</taxon>
        <taxon>Pteriomorphia</taxon>
        <taxon>Arcoida</taxon>
        <taxon>Arcoidea</taxon>
        <taxon>Arcidae</taxon>
        <taxon>Tegillarca</taxon>
    </lineage>
</organism>
<dbReference type="PRINTS" id="PR00092">
    <property type="entry name" value="TYROSINASE"/>
</dbReference>
<keyword evidence="1" id="KW-0479">Metal-binding</keyword>
<dbReference type="Pfam" id="PF00264">
    <property type="entry name" value="Tyrosinase"/>
    <property type="match status" value="1"/>
</dbReference>
<dbReference type="Gene3D" id="1.10.1280.10">
    <property type="entry name" value="Di-copper center containing domain from catechol oxidase"/>
    <property type="match status" value="1"/>
</dbReference>
<dbReference type="InterPro" id="IPR008922">
    <property type="entry name" value="Di-copper_centre_dom_sf"/>
</dbReference>
<protein>
    <recommendedName>
        <fullName evidence="3">Tyrosinase copper-binding domain-containing protein</fullName>
    </recommendedName>
</protein>
<dbReference type="Proteomes" id="UP001217089">
    <property type="component" value="Unassembled WGS sequence"/>
</dbReference>
<dbReference type="InterPro" id="IPR050316">
    <property type="entry name" value="Tyrosinase/Hemocyanin"/>
</dbReference>
<dbReference type="PROSITE" id="PS00498">
    <property type="entry name" value="TYROSINASE_2"/>
    <property type="match status" value="1"/>
</dbReference>
<dbReference type="PANTHER" id="PTHR11474:SF126">
    <property type="entry name" value="TYROSINASE-LIKE PROTEIN TYR-1-RELATED"/>
    <property type="match status" value="1"/>
</dbReference>
<reference evidence="4 5" key="1">
    <citation type="submission" date="2022-12" db="EMBL/GenBank/DDBJ databases">
        <title>Chromosome-level genome of Tegillarca granosa.</title>
        <authorList>
            <person name="Kim J."/>
        </authorList>
    </citation>
    <scope>NUCLEOTIDE SEQUENCE [LARGE SCALE GENOMIC DNA]</scope>
    <source>
        <strain evidence="4">Teg-2019</strain>
        <tissue evidence="4">Adductor muscle</tissue>
    </source>
</reference>
<evidence type="ECO:0000313" key="5">
    <source>
        <dbReference type="Proteomes" id="UP001217089"/>
    </source>
</evidence>
<evidence type="ECO:0000259" key="3">
    <source>
        <dbReference type="PROSITE" id="PS00498"/>
    </source>
</evidence>
<dbReference type="EMBL" id="JARBDR010000337">
    <property type="protein sequence ID" value="KAJ8314802.1"/>
    <property type="molecule type" value="Genomic_DNA"/>
</dbReference>
<dbReference type="PANTHER" id="PTHR11474">
    <property type="entry name" value="TYROSINASE FAMILY MEMBER"/>
    <property type="match status" value="1"/>
</dbReference>
<sequence>MENALRQKVPTVTLPYWDSTMDEAMQDPTQSAVWTPIFAGNGNGLVTTGPFAFWQTPNGPLIRNTGNPGGRLISINNVISVLSRSRLQDILEPSAPLQTNLENYHGDVHTWIGGQMEPMETSAFDPMFYLHHGFVDYIWELFRSQQRMIGIDPTTDYPQNYGDQSHSPFTLTGFGNLPNSFGLSDLFTSQIYTYEGNPTCSMQSPTCGSPYLACDTSNRMGPRCISIPYRAGGPGFSRGPAVPPRGPPVVQPMRPAMFGRKKRSTKKEKKLGKLQSRKKRQYGFDPSIFRIAPNVFLSKPETCTGTWLSFSSQNTYELNGISDTRKWVFIPVRVVNKRSPEHHKFNAFPIYDGIASRKNDVYDPQGYSEIGHYFSSDVMPSSATCKDKSPDRTVGKVSIKSTGLNYHGNYEEYVVVDLRQAFSETTTYIAVKVPENGYPSDVLIMASDSCGRRCRAYCKNTTKNDFGYHPCYGSLRISDKYPLQYGKNYGDAVRMSWSVRDIDAIPQILNEAIHIQFYCDHQDT</sequence>
<evidence type="ECO:0000256" key="1">
    <source>
        <dbReference type="ARBA" id="ARBA00022723"/>
    </source>
</evidence>
<keyword evidence="2" id="KW-0186">Copper</keyword>
<dbReference type="InterPro" id="IPR002227">
    <property type="entry name" value="Tyrosinase_Cu-bd"/>
</dbReference>
<gene>
    <name evidence="4" type="ORF">KUTeg_006952</name>
</gene>
<proteinExistence type="predicted"/>